<dbReference type="GO" id="GO:0009507">
    <property type="term" value="C:chloroplast"/>
    <property type="evidence" value="ECO:0007669"/>
    <property type="project" value="InterPro"/>
</dbReference>
<protein>
    <submittedName>
        <fullName evidence="1">Uncharacterized protein</fullName>
    </submittedName>
</protein>
<dbReference type="Pfam" id="PF07207">
    <property type="entry name" value="Lir1"/>
    <property type="match status" value="1"/>
</dbReference>
<gene>
    <name evidence="1" type="ORF">L484_008689</name>
</gene>
<dbReference type="AlphaFoldDB" id="W9R8S5"/>
<name>W9R8S5_9ROSA</name>
<keyword evidence="2" id="KW-1185">Reference proteome</keyword>
<sequence length="83" mass="9600">MVRTKRPTNKSLGRVPRNPQISYRTFFSIAAEVQYDQCIYRRSFNPEKGFLLTSAPNMGVFRGEACDDLGGEFCEYEYQKGVY</sequence>
<reference evidence="2" key="1">
    <citation type="submission" date="2013-01" db="EMBL/GenBank/DDBJ databases">
        <title>Draft Genome Sequence of a Mulberry Tree, Morus notabilis C.K. Schneid.</title>
        <authorList>
            <person name="He N."/>
            <person name="Zhao S."/>
        </authorList>
    </citation>
    <scope>NUCLEOTIDE SEQUENCE</scope>
</reference>
<dbReference type="InterPro" id="IPR009856">
    <property type="entry name" value="Lir1"/>
</dbReference>
<dbReference type="Proteomes" id="UP000030645">
    <property type="component" value="Unassembled WGS sequence"/>
</dbReference>
<dbReference type="EMBL" id="KE344457">
    <property type="protein sequence ID" value="EXB62839.1"/>
    <property type="molecule type" value="Genomic_DNA"/>
</dbReference>
<organism evidence="1 2">
    <name type="scientific">Morus notabilis</name>
    <dbReference type="NCBI Taxonomy" id="981085"/>
    <lineage>
        <taxon>Eukaryota</taxon>
        <taxon>Viridiplantae</taxon>
        <taxon>Streptophyta</taxon>
        <taxon>Embryophyta</taxon>
        <taxon>Tracheophyta</taxon>
        <taxon>Spermatophyta</taxon>
        <taxon>Magnoliopsida</taxon>
        <taxon>eudicotyledons</taxon>
        <taxon>Gunneridae</taxon>
        <taxon>Pentapetalae</taxon>
        <taxon>rosids</taxon>
        <taxon>fabids</taxon>
        <taxon>Rosales</taxon>
        <taxon>Moraceae</taxon>
        <taxon>Moreae</taxon>
        <taxon>Morus</taxon>
    </lineage>
</organism>
<accession>W9R8S5</accession>
<evidence type="ECO:0000313" key="2">
    <source>
        <dbReference type="Proteomes" id="UP000030645"/>
    </source>
</evidence>
<evidence type="ECO:0000313" key="1">
    <source>
        <dbReference type="EMBL" id="EXB62839.1"/>
    </source>
</evidence>
<proteinExistence type="predicted"/>